<dbReference type="AlphaFoldDB" id="B5D478"/>
<reference evidence="4 5" key="1">
    <citation type="submission" date="2008-08" db="EMBL/GenBank/DDBJ databases">
        <title>Draft genome sequence of Bacteroides plebeius (DSM 17135).</title>
        <authorList>
            <person name="Sudarsanam P."/>
            <person name="Ley R."/>
            <person name="Guruge J."/>
            <person name="Turnbaugh P.J."/>
            <person name="Mahowald M."/>
            <person name="Liep D."/>
            <person name="Gordon J."/>
        </authorList>
    </citation>
    <scope>NUCLEOTIDE SEQUENCE [LARGE SCALE GENOMIC DNA]</scope>
    <source>
        <strain evidence="5">DSM 17135 / JCM 12973 / M2</strain>
    </source>
</reference>
<name>B5D478_PHOPM</name>
<evidence type="ECO:0000259" key="2">
    <source>
        <dbReference type="Pfam" id="PF08386"/>
    </source>
</evidence>
<dbReference type="InterPro" id="IPR013595">
    <property type="entry name" value="Pept_S33_TAP-like_C"/>
</dbReference>
<evidence type="ECO:0000313" key="5">
    <source>
        <dbReference type="Proteomes" id="UP000003452"/>
    </source>
</evidence>
<keyword evidence="1" id="KW-0378">Hydrolase</keyword>
<dbReference type="RefSeq" id="WP_007564463.1">
    <property type="nucleotide sequence ID" value="NZ_DS990134.1"/>
</dbReference>
<accession>B5D478</accession>
<dbReference type="Gene3D" id="3.40.50.1820">
    <property type="entry name" value="alpha/beta hydrolase"/>
    <property type="match status" value="1"/>
</dbReference>
<dbReference type="eggNOG" id="COG1073">
    <property type="taxonomic scope" value="Bacteria"/>
</dbReference>
<dbReference type="SUPFAM" id="SSF53474">
    <property type="entry name" value="alpha/beta-Hydrolases"/>
    <property type="match status" value="1"/>
</dbReference>
<evidence type="ECO:0000313" key="4">
    <source>
        <dbReference type="EMBL" id="EDY94378.1"/>
    </source>
</evidence>
<dbReference type="InterPro" id="IPR022742">
    <property type="entry name" value="Hydrolase_4"/>
</dbReference>
<evidence type="ECO:0000259" key="3">
    <source>
        <dbReference type="Pfam" id="PF12146"/>
    </source>
</evidence>
<sequence>MKHCILFFVWVLLMGEINVVLAQTTGKPQNNVISEVCIQSGKERIYGVLSKPEKKGIKQPVAIIAHGFNGTHSFGKNYFSRLNRLGYQCYAFDFPCGSVNSRSNSNTLGMSVIDEQQHLEAVVRYFQSQPDVDAGRIVLIGESQGGLVSSLVAANSSMDIHRLILVFPALCIPDNWNERYKQIAEIPDTTYLWGVGIGRRFFTELRYLKPMDIIGRYERPVLIIHGDADVVVPVEYSHAAVKAYRDARLIVLEGEGHGFKPQGFERSLDEIEKFLLNEYKENGQTSSLERRGK</sequence>
<dbReference type="Pfam" id="PF08386">
    <property type="entry name" value="Abhydrolase_4"/>
    <property type="match status" value="1"/>
</dbReference>
<dbReference type="GO" id="GO:0052689">
    <property type="term" value="F:carboxylic ester hydrolase activity"/>
    <property type="evidence" value="ECO:0007669"/>
    <property type="project" value="UniProtKB-ARBA"/>
</dbReference>
<dbReference type="PANTHER" id="PTHR22946">
    <property type="entry name" value="DIENELACTONE HYDROLASE DOMAIN-CONTAINING PROTEIN-RELATED"/>
    <property type="match status" value="1"/>
</dbReference>
<dbReference type="PANTHER" id="PTHR22946:SF9">
    <property type="entry name" value="POLYKETIDE TRANSFERASE AF380"/>
    <property type="match status" value="1"/>
</dbReference>
<evidence type="ECO:0000256" key="1">
    <source>
        <dbReference type="ARBA" id="ARBA00022801"/>
    </source>
</evidence>
<dbReference type="OrthoDB" id="9764953at2"/>
<gene>
    <name evidence="4" type="primary">cinI</name>
    <name evidence="4" type="ORF">BACPLE_03832</name>
</gene>
<dbReference type="GeneID" id="43186468"/>
<dbReference type="InterPro" id="IPR050261">
    <property type="entry name" value="FrsA_esterase"/>
</dbReference>
<dbReference type="Proteomes" id="UP000003452">
    <property type="component" value="Unassembled WGS sequence"/>
</dbReference>
<dbReference type="Pfam" id="PF12146">
    <property type="entry name" value="Hydrolase_4"/>
    <property type="match status" value="1"/>
</dbReference>
<dbReference type="EMBL" id="ABQC02000024">
    <property type="protein sequence ID" value="EDY94378.1"/>
    <property type="molecule type" value="Genomic_DNA"/>
</dbReference>
<comment type="caution">
    <text evidence="4">The sequence shown here is derived from an EMBL/GenBank/DDBJ whole genome shotgun (WGS) entry which is preliminary data.</text>
</comment>
<organism evidence="4 5">
    <name type="scientific">Phocaeicola plebeius (strain DSM 17135 / JCM 12973 / CCUG 54634 / M2)</name>
    <name type="common">Bacteroides plebeius</name>
    <dbReference type="NCBI Taxonomy" id="484018"/>
    <lineage>
        <taxon>Bacteria</taxon>
        <taxon>Pseudomonadati</taxon>
        <taxon>Bacteroidota</taxon>
        <taxon>Bacteroidia</taxon>
        <taxon>Bacteroidales</taxon>
        <taxon>Bacteroidaceae</taxon>
        <taxon>Phocaeicola</taxon>
    </lineage>
</organism>
<feature type="domain" description="Serine aminopeptidase S33" evidence="3">
    <location>
        <begin position="61"/>
        <end position="182"/>
    </location>
</feature>
<dbReference type="InterPro" id="IPR029058">
    <property type="entry name" value="AB_hydrolase_fold"/>
</dbReference>
<feature type="domain" description="Peptidase S33 tripeptidyl aminopeptidase-like C-terminal" evidence="2">
    <location>
        <begin position="218"/>
        <end position="277"/>
    </location>
</feature>
<dbReference type="HOGENOM" id="CLU_048353_1_0_10"/>
<protein>
    <submittedName>
        <fullName evidence="4">Feruloyl esterase</fullName>
    </submittedName>
</protein>
<proteinExistence type="predicted"/>
<reference evidence="4 5" key="2">
    <citation type="submission" date="2008-08" db="EMBL/GenBank/DDBJ databases">
        <authorList>
            <person name="Fulton L."/>
            <person name="Clifton S."/>
            <person name="Fulton B."/>
            <person name="Xu J."/>
            <person name="Minx P."/>
            <person name="Pepin K.H."/>
            <person name="Johnson M."/>
            <person name="Thiruvilangam P."/>
            <person name="Bhonagiri V."/>
            <person name="Nash W.E."/>
            <person name="Mardis E.R."/>
            <person name="Wilson R.K."/>
        </authorList>
    </citation>
    <scope>NUCLEOTIDE SEQUENCE [LARGE SCALE GENOMIC DNA]</scope>
    <source>
        <strain evidence="5">DSM 17135 / JCM 12973 / M2</strain>
    </source>
</reference>